<accession>A0A1D8R044</accession>
<dbReference type="EMBL" id="CP015165">
    <property type="protein sequence ID" value="AOW47952.1"/>
    <property type="molecule type" value="Genomic_DNA"/>
</dbReference>
<evidence type="ECO:0000313" key="2">
    <source>
        <dbReference type="Proteomes" id="UP000175973"/>
    </source>
</evidence>
<reference evidence="2" key="1">
    <citation type="submission" date="2016-04" db="EMBL/GenBank/DDBJ databases">
        <authorList>
            <person name="Jeon C.O."/>
            <person name="Cho G.Y."/>
            <person name="Jeong H.I."/>
            <person name="Kim K.H."/>
        </authorList>
    </citation>
    <scope>NUCLEOTIDE SEQUENCE [LARGE SCALE GENOMIC DNA]</scope>
    <source>
        <strain evidence="2">LMG 1590</strain>
        <plasmid evidence="2">unnamed1</plasmid>
    </source>
</reference>
<dbReference type="Proteomes" id="UP000175973">
    <property type="component" value="Plasmid unnamed1"/>
</dbReference>
<geneLocation type="plasmid" evidence="1 2">
    <name>unnamed1</name>
</geneLocation>
<proteinExistence type="predicted"/>
<evidence type="ECO:0000313" key="1">
    <source>
        <dbReference type="EMBL" id="AOW47952.1"/>
    </source>
</evidence>
<keyword evidence="1" id="KW-0614">Plasmid</keyword>
<gene>
    <name evidence="1" type="ORF">A4S02_14020</name>
</gene>
<name>A0A1D8R044_9PROT</name>
<evidence type="ECO:0008006" key="3">
    <source>
        <dbReference type="Google" id="ProtNLM"/>
    </source>
</evidence>
<keyword evidence="2" id="KW-1185">Reference proteome</keyword>
<dbReference type="AlphaFoldDB" id="A0A1D8R044"/>
<organism evidence="1 2">
    <name type="scientific">Acetobacter ascendens</name>
    <dbReference type="NCBI Taxonomy" id="481146"/>
    <lineage>
        <taxon>Bacteria</taxon>
        <taxon>Pseudomonadati</taxon>
        <taxon>Pseudomonadota</taxon>
        <taxon>Alphaproteobacteria</taxon>
        <taxon>Acetobacterales</taxon>
        <taxon>Acetobacteraceae</taxon>
        <taxon>Acetobacter</taxon>
    </lineage>
</organism>
<dbReference type="RefSeq" id="WP_070324302.1">
    <property type="nucleotide sequence ID" value="NZ_CP015165.1"/>
</dbReference>
<sequence length="221" mass="26327">MTLEDQEIYLLQHSLYSLEEEYAGLSCSWESYKVFHEKYYLTHKYESLHSDFSIDIITGALVRDSWACMMRIWDKKSKGYNNMNMCSFYNAASKLKYDTHINSDERLFYKSKKIIRTIYNHNIRIVGNIKYIRNNFLSHKNIGDEKEIIELKDGRRLDQFQINHSIDEFDNLYLKTEEIISSCHELFGRKLNKQNLEMARTASIKGTDELIEKILYEQKKG</sequence>
<dbReference type="KEGG" id="aasc:A4S02_14020"/>
<protein>
    <recommendedName>
        <fullName evidence="3">HEPN AbiU2-like domain-containing protein</fullName>
    </recommendedName>
</protein>